<comment type="caution">
    <text evidence="1">The sequence shown here is derived from an EMBL/GenBank/DDBJ whole genome shotgun (WGS) entry which is preliminary data.</text>
</comment>
<organism evidence="1 2">
    <name type="scientific">Paenibacillus yanchengensis</name>
    <dbReference type="NCBI Taxonomy" id="2035833"/>
    <lineage>
        <taxon>Bacteria</taxon>
        <taxon>Bacillati</taxon>
        <taxon>Bacillota</taxon>
        <taxon>Bacilli</taxon>
        <taxon>Bacillales</taxon>
        <taxon>Paenibacillaceae</taxon>
        <taxon>Paenibacillus</taxon>
    </lineage>
</organism>
<accession>A0ABW4YKZ1</accession>
<protein>
    <submittedName>
        <fullName evidence="1">Uncharacterized protein</fullName>
    </submittedName>
</protein>
<dbReference type="EMBL" id="JBHUHO010000030">
    <property type="protein sequence ID" value="MFD2116401.1"/>
    <property type="molecule type" value="Genomic_DNA"/>
</dbReference>
<evidence type="ECO:0000313" key="2">
    <source>
        <dbReference type="Proteomes" id="UP001597362"/>
    </source>
</evidence>
<evidence type="ECO:0000313" key="1">
    <source>
        <dbReference type="EMBL" id="MFD2116401.1"/>
    </source>
</evidence>
<sequence length="291" mass="33439">MSIMKKENNVPLSVTQQNAWTHSLNSLDNEATILLIINSINVQFQSLSRLLEAHILQNSSSSKQSLNKSDNSNFIMSVQSQLNMGERINTLQMISFQKTNLYLDVLHTQYGNALDKELDKHLDISQLRALLLLKSDWILSLAEMTKVLQEVNQHHINLVKYETTLVKLALMISTIMTSFPDEISFYPISCYSSHGDADTQLQQNNYRLHEASTLLVQVSHTFPFSSKKNKYIIYKTIDLLQREYTNYVPAVKKIKPKQQEPIYSIRTNTTKPLVHYSAKPVSIIKHKKKKT</sequence>
<dbReference type="Proteomes" id="UP001597362">
    <property type="component" value="Unassembled WGS sequence"/>
</dbReference>
<gene>
    <name evidence="1" type="ORF">ACFSJH_11780</name>
</gene>
<proteinExistence type="predicted"/>
<reference evidence="2" key="1">
    <citation type="journal article" date="2019" name="Int. J. Syst. Evol. Microbiol.">
        <title>The Global Catalogue of Microorganisms (GCM) 10K type strain sequencing project: providing services to taxonomists for standard genome sequencing and annotation.</title>
        <authorList>
            <consortium name="The Broad Institute Genomics Platform"/>
            <consortium name="The Broad Institute Genome Sequencing Center for Infectious Disease"/>
            <person name="Wu L."/>
            <person name="Ma J."/>
        </authorList>
    </citation>
    <scope>NUCLEOTIDE SEQUENCE [LARGE SCALE GENOMIC DNA]</scope>
    <source>
        <strain evidence="2">GH52</strain>
    </source>
</reference>
<keyword evidence="2" id="KW-1185">Reference proteome</keyword>
<dbReference type="RefSeq" id="WP_377772529.1">
    <property type="nucleotide sequence ID" value="NZ_JBHUHO010000030.1"/>
</dbReference>
<name>A0ABW4YKZ1_9BACL</name>